<dbReference type="InterPro" id="IPR036873">
    <property type="entry name" value="Rhodanese-like_dom_sf"/>
</dbReference>
<reference evidence="4 5" key="1">
    <citation type="submission" date="2020-06" db="EMBL/GenBank/DDBJ databases">
        <title>Dyadobacter sandarakinus sp. nov., isolated from the soil of the Arctic Yellow River Station.</title>
        <authorList>
            <person name="Zhang Y."/>
            <person name="Peng F."/>
        </authorList>
    </citation>
    <scope>NUCLEOTIDE SEQUENCE [LARGE SCALE GENOMIC DNA]</scope>
    <source>
        <strain evidence="4 5">Q3-56</strain>
    </source>
</reference>
<name>A0ABX7I305_9BACT</name>
<dbReference type="RefSeq" id="WP_204660693.1">
    <property type="nucleotide sequence ID" value="NZ_CP056775.1"/>
</dbReference>
<evidence type="ECO:0000313" key="4">
    <source>
        <dbReference type="EMBL" id="QRQ99931.1"/>
    </source>
</evidence>
<keyword evidence="1" id="KW-0808">Transferase</keyword>
<proteinExistence type="predicted"/>
<feature type="domain" description="Rhodanese" evidence="3">
    <location>
        <begin position="14"/>
        <end position="132"/>
    </location>
</feature>
<feature type="domain" description="Rhodanese" evidence="3">
    <location>
        <begin position="163"/>
        <end position="276"/>
    </location>
</feature>
<dbReference type="Proteomes" id="UP000612680">
    <property type="component" value="Chromosome"/>
</dbReference>
<gene>
    <name evidence="4" type="ORF">HWI92_02870</name>
</gene>
<dbReference type="InterPro" id="IPR001763">
    <property type="entry name" value="Rhodanese-like_dom"/>
</dbReference>
<keyword evidence="5" id="KW-1185">Reference proteome</keyword>
<evidence type="ECO:0000259" key="3">
    <source>
        <dbReference type="PROSITE" id="PS50206"/>
    </source>
</evidence>
<evidence type="ECO:0000256" key="1">
    <source>
        <dbReference type="ARBA" id="ARBA00022679"/>
    </source>
</evidence>
<keyword evidence="2" id="KW-0677">Repeat</keyword>
<dbReference type="PROSITE" id="PS50206">
    <property type="entry name" value="RHODANESE_3"/>
    <property type="match status" value="2"/>
</dbReference>
<dbReference type="PANTHER" id="PTHR11364:SF27">
    <property type="entry name" value="SULFURTRANSFERASE"/>
    <property type="match status" value="1"/>
</dbReference>
<evidence type="ECO:0000256" key="2">
    <source>
        <dbReference type="ARBA" id="ARBA00022737"/>
    </source>
</evidence>
<dbReference type="SUPFAM" id="SSF52821">
    <property type="entry name" value="Rhodanese/Cell cycle control phosphatase"/>
    <property type="match status" value="2"/>
</dbReference>
<dbReference type="CDD" id="cd01448">
    <property type="entry name" value="TST_Repeat_1"/>
    <property type="match status" value="1"/>
</dbReference>
<organism evidence="4 5">
    <name type="scientific">Dyadobacter sandarakinus</name>
    <dbReference type="NCBI Taxonomy" id="2747268"/>
    <lineage>
        <taxon>Bacteria</taxon>
        <taxon>Pseudomonadati</taxon>
        <taxon>Bacteroidota</taxon>
        <taxon>Cytophagia</taxon>
        <taxon>Cytophagales</taxon>
        <taxon>Spirosomataceae</taxon>
        <taxon>Dyadobacter</taxon>
    </lineage>
</organism>
<dbReference type="CDD" id="cd01449">
    <property type="entry name" value="TST_Repeat_2"/>
    <property type="match status" value="1"/>
</dbReference>
<dbReference type="SMART" id="SM00450">
    <property type="entry name" value="RHOD"/>
    <property type="match status" value="2"/>
</dbReference>
<dbReference type="PANTHER" id="PTHR11364">
    <property type="entry name" value="THIOSULFATE SULFERTANSFERASE"/>
    <property type="match status" value="1"/>
</dbReference>
<accession>A0ABX7I305</accession>
<dbReference type="InterPro" id="IPR045078">
    <property type="entry name" value="TST/MPST-like"/>
</dbReference>
<protein>
    <submittedName>
        <fullName evidence="4">Sulfurtransferase</fullName>
    </submittedName>
</protein>
<dbReference type="Pfam" id="PF00581">
    <property type="entry name" value="Rhodanese"/>
    <property type="match status" value="2"/>
</dbReference>
<dbReference type="Gene3D" id="3.40.250.10">
    <property type="entry name" value="Rhodanese-like domain"/>
    <property type="match status" value="2"/>
</dbReference>
<sequence>MNIIKSRELASMLATDHPVIIDARGGADALERYNQEHLENAQFVDLETELSDKAADPASGGRHPLPQPDDFGKFLGTLGIRPASTVVVYDDKNGANAAARFWWMLKAAGHEKVYVVSGGLQAIKAAGLPVTAAVSDVKPAENYPIENWTLPTVPLEVVKDVSEKPEYLVIDVRENYRYQGEGEPIDLVAGHIPGAINIPYMSNLDEEGVFLPAAALAAKYKLAFGDIDVSRVIVHCGSGVTACHTLLALAEAGLEGASLYVGSWSEWSRNSLPMAKGE</sequence>
<dbReference type="EMBL" id="CP056775">
    <property type="protein sequence ID" value="QRQ99931.1"/>
    <property type="molecule type" value="Genomic_DNA"/>
</dbReference>
<evidence type="ECO:0000313" key="5">
    <source>
        <dbReference type="Proteomes" id="UP000612680"/>
    </source>
</evidence>